<organism evidence="2 3">
    <name type="scientific">Goodfellowiella coeruleoviolacea</name>
    <dbReference type="NCBI Taxonomy" id="334858"/>
    <lineage>
        <taxon>Bacteria</taxon>
        <taxon>Bacillati</taxon>
        <taxon>Actinomycetota</taxon>
        <taxon>Actinomycetes</taxon>
        <taxon>Pseudonocardiales</taxon>
        <taxon>Pseudonocardiaceae</taxon>
        <taxon>Goodfellowiella</taxon>
    </lineage>
</organism>
<comment type="caution">
    <text evidence="2">The sequence shown here is derived from an EMBL/GenBank/DDBJ whole genome shotgun (WGS) entry which is preliminary data.</text>
</comment>
<accession>A0AAE3GBG4</accession>
<keyword evidence="1" id="KW-0472">Membrane</keyword>
<keyword evidence="3" id="KW-1185">Reference proteome</keyword>
<evidence type="ECO:0000313" key="2">
    <source>
        <dbReference type="EMBL" id="MCP2165227.1"/>
    </source>
</evidence>
<dbReference type="RefSeq" id="WP_253769796.1">
    <property type="nucleotide sequence ID" value="NZ_JAMTCK010000004.1"/>
</dbReference>
<protein>
    <submittedName>
        <fullName evidence="2">Uncharacterized protein</fullName>
    </submittedName>
</protein>
<keyword evidence="1" id="KW-0812">Transmembrane</keyword>
<evidence type="ECO:0000313" key="3">
    <source>
        <dbReference type="Proteomes" id="UP001206128"/>
    </source>
</evidence>
<dbReference type="EMBL" id="JAMTCK010000004">
    <property type="protein sequence ID" value="MCP2165227.1"/>
    <property type="molecule type" value="Genomic_DNA"/>
</dbReference>
<name>A0AAE3GBG4_9PSEU</name>
<evidence type="ECO:0000256" key="1">
    <source>
        <dbReference type="SAM" id="Phobius"/>
    </source>
</evidence>
<keyword evidence="1" id="KW-1133">Transmembrane helix</keyword>
<reference evidence="2" key="1">
    <citation type="submission" date="2022-06" db="EMBL/GenBank/DDBJ databases">
        <title>Genomic Encyclopedia of Archaeal and Bacterial Type Strains, Phase II (KMG-II): from individual species to whole genera.</title>
        <authorList>
            <person name="Goeker M."/>
        </authorList>
    </citation>
    <scope>NUCLEOTIDE SEQUENCE</scope>
    <source>
        <strain evidence="2">DSM 43935</strain>
    </source>
</reference>
<dbReference type="AlphaFoldDB" id="A0AAE3GBG4"/>
<dbReference type="Proteomes" id="UP001206128">
    <property type="component" value="Unassembled WGS sequence"/>
</dbReference>
<gene>
    <name evidence="2" type="ORF">LX83_002076</name>
</gene>
<proteinExistence type="predicted"/>
<feature type="transmembrane region" description="Helical" evidence="1">
    <location>
        <begin position="241"/>
        <end position="262"/>
    </location>
</feature>
<sequence>MRLIRFGKEPSQVGADVRAALATWGSGENILGGVALLGVQPPGCPRALDALVVLPRGVIVIVGVDLPDPAMRLEAPLAGPWRIDGWPLTRSDGAVSPAREALDAAAAVANRLQLMRVEPLPVSTVVAVGPYVDKVVQPTTDLNRGVRVLHPEPGSLLAAVRELATCDRPCAVAQAQQVIGALLPAAAAAAVRVGDLRVEGFPEVVTAPLATASTTLLPRVPARVQPTPQPVGAAQRRAPRWLPFAAAGLIGGLLVGGIAVAVGSGRDAVSTGPAAPTTNAVSVAGTSFLPRGADSDRDCAAHAYGDVRAWLADNPCRELRRAQYETTVDGRAVGVWLAEVRFDDTTRADQFRSRLGTPGAGGINDMAREGTRWVGGPQSFDQATFASSRTGSTVRLAQAAWVEGGAATDDPQLGELTEQALRLPSIQ</sequence>